<proteinExistence type="predicted"/>
<dbReference type="Proteomes" id="UP001501468">
    <property type="component" value="Unassembled WGS sequence"/>
</dbReference>
<gene>
    <name evidence="2" type="ORF">GCM10022399_16080</name>
</gene>
<evidence type="ECO:0000256" key="1">
    <source>
        <dbReference type="SAM" id="MobiDB-lite"/>
    </source>
</evidence>
<evidence type="ECO:0000313" key="2">
    <source>
        <dbReference type="EMBL" id="GAA3700399.1"/>
    </source>
</evidence>
<feature type="compositionally biased region" description="Polar residues" evidence="1">
    <location>
        <begin position="67"/>
        <end position="76"/>
    </location>
</feature>
<dbReference type="EMBL" id="BAABDC010000002">
    <property type="protein sequence ID" value="GAA3700399.1"/>
    <property type="molecule type" value="Genomic_DNA"/>
</dbReference>
<organism evidence="2 3">
    <name type="scientific">Terrabacter ginsenosidimutans</name>
    <dbReference type="NCBI Taxonomy" id="490575"/>
    <lineage>
        <taxon>Bacteria</taxon>
        <taxon>Bacillati</taxon>
        <taxon>Actinomycetota</taxon>
        <taxon>Actinomycetes</taxon>
        <taxon>Micrococcales</taxon>
        <taxon>Intrasporangiaceae</taxon>
        <taxon>Terrabacter</taxon>
    </lineage>
</organism>
<keyword evidence="3" id="KW-1185">Reference proteome</keyword>
<evidence type="ECO:0000313" key="3">
    <source>
        <dbReference type="Proteomes" id="UP001501468"/>
    </source>
</evidence>
<feature type="region of interest" description="Disordered" evidence="1">
    <location>
        <begin position="46"/>
        <end position="76"/>
    </location>
</feature>
<feature type="region of interest" description="Disordered" evidence="1">
    <location>
        <begin position="1"/>
        <end position="20"/>
    </location>
</feature>
<sequence length="76" mass="7664">MPDITEVGASGVHGPSPLGPEVAGVGVQQLGVPLEHVGALHHIRHSRTIANRPPPGKRRAATPALTEGSSAHPSGS</sequence>
<accession>A0ABP7D3I1</accession>
<name>A0ABP7D3I1_9MICO</name>
<reference evidence="3" key="1">
    <citation type="journal article" date="2019" name="Int. J. Syst. Evol. Microbiol.">
        <title>The Global Catalogue of Microorganisms (GCM) 10K type strain sequencing project: providing services to taxonomists for standard genome sequencing and annotation.</title>
        <authorList>
            <consortium name="The Broad Institute Genomics Platform"/>
            <consortium name="The Broad Institute Genome Sequencing Center for Infectious Disease"/>
            <person name="Wu L."/>
            <person name="Ma J."/>
        </authorList>
    </citation>
    <scope>NUCLEOTIDE SEQUENCE [LARGE SCALE GENOMIC DNA]</scope>
    <source>
        <strain evidence="3">JCM 17125</strain>
    </source>
</reference>
<comment type="caution">
    <text evidence="2">The sequence shown here is derived from an EMBL/GenBank/DDBJ whole genome shotgun (WGS) entry which is preliminary data.</text>
</comment>
<protein>
    <submittedName>
        <fullName evidence="2">Uncharacterized protein</fullName>
    </submittedName>
</protein>